<evidence type="ECO:0000256" key="6">
    <source>
        <dbReference type="ARBA" id="ARBA00022837"/>
    </source>
</evidence>
<accession>A0A6G8F1V4</accession>
<keyword evidence="7 10" id="KW-0456">Lyase</keyword>
<dbReference type="InterPro" id="IPR053868">
    <property type="entry name" value="Pel9A-like_beta_helix"/>
</dbReference>
<keyword evidence="3" id="KW-0964">Secreted</keyword>
<dbReference type="InterPro" id="IPR011050">
    <property type="entry name" value="Pectin_lyase_fold/virulence"/>
</dbReference>
<comment type="similarity">
    <text evidence="8">Belongs to the polysaccharide lyase 9 family.</text>
</comment>
<dbReference type="NCBIfam" id="TIGR03804">
    <property type="entry name" value="para_beta_helix"/>
    <property type="match status" value="1"/>
</dbReference>
<dbReference type="InterPro" id="IPR022441">
    <property type="entry name" value="Para_beta_helix_rpt-2"/>
</dbReference>
<dbReference type="GO" id="GO:0005576">
    <property type="term" value="C:extracellular region"/>
    <property type="evidence" value="ECO:0007669"/>
    <property type="project" value="UniProtKB-SubCell"/>
</dbReference>
<keyword evidence="4" id="KW-0479">Metal-binding</keyword>
<dbReference type="GO" id="GO:0046872">
    <property type="term" value="F:metal ion binding"/>
    <property type="evidence" value="ECO:0007669"/>
    <property type="project" value="UniProtKB-KW"/>
</dbReference>
<dbReference type="Gene3D" id="2.160.20.10">
    <property type="entry name" value="Single-stranded right-handed beta-helix, Pectin lyase-like"/>
    <property type="match status" value="1"/>
</dbReference>
<dbReference type="PANTHER" id="PTHR40088:SF1">
    <property type="entry name" value="PECTATE LYASE PEL9"/>
    <property type="match status" value="1"/>
</dbReference>
<dbReference type="InterPro" id="IPR052052">
    <property type="entry name" value="Polysaccharide_Lyase_9"/>
</dbReference>
<evidence type="ECO:0000256" key="4">
    <source>
        <dbReference type="ARBA" id="ARBA00022723"/>
    </source>
</evidence>
<dbReference type="SUPFAM" id="SSF51126">
    <property type="entry name" value="Pectin lyase-like"/>
    <property type="match status" value="1"/>
</dbReference>
<comment type="subcellular location">
    <subcellularLocation>
        <location evidence="2">Secreted</location>
    </subcellularLocation>
</comment>
<dbReference type="EMBL" id="MN990733">
    <property type="protein sequence ID" value="QIM10227.1"/>
    <property type="molecule type" value="Genomic_DNA"/>
</dbReference>
<evidence type="ECO:0000259" key="9">
    <source>
        <dbReference type="Pfam" id="PF22842"/>
    </source>
</evidence>
<dbReference type="InterPro" id="IPR012334">
    <property type="entry name" value="Pectin_lyas_fold"/>
</dbReference>
<evidence type="ECO:0000256" key="5">
    <source>
        <dbReference type="ARBA" id="ARBA00022729"/>
    </source>
</evidence>
<evidence type="ECO:0000256" key="3">
    <source>
        <dbReference type="ARBA" id="ARBA00022525"/>
    </source>
</evidence>
<evidence type="ECO:0000256" key="7">
    <source>
        <dbReference type="ARBA" id="ARBA00023239"/>
    </source>
</evidence>
<feature type="domain" description="Pel9A-like right handed beta-helix region" evidence="9">
    <location>
        <begin position="8"/>
        <end position="347"/>
    </location>
</feature>
<dbReference type="GO" id="GO:0016837">
    <property type="term" value="F:carbon-oxygen lyase activity, acting on polysaccharides"/>
    <property type="evidence" value="ECO:0007669"/>
    <property type="project" value="TreeGrafter"/>
</dbReference>
<organism evidence="10">
    <name type="scientific">uncultured Prevotella sp</name>
    <dbReference type="NCBI Taxonomy" id="159272"/>
    <lineage>
        <taxon>Bacteria</taxon>
        <taxon>Pseudomonadati</taxon>
        <taxon>Bacteroidota</taxon>
        <taxon>Bacteroidia</taxon>
        <taxon>Bacteroidales</taxon>
        <taxon>Prevotellaceae</taxon>
        <taxon>Prevotella</taxon>
        <taxon>environmental samples</taxon>
    </lineage>
</organism>
<proteinExistence type="inferred from homology"/>
<evidence type="ECO:0000313" key="10">
    <source>
        <dbReference type="EMBL" id="QIM10227.1"/>
    </source>
</evidence>
<dbReference type="AlphaFoldDB" id="A0A6G8F1V4"/>
<evidence type="ECO:0000256" key="1">
    <source>
        <dbReference type="ARBA" id="ARBA00001913"/>
    </source>
</evidence>
<protein>
    <submittedName>
        <fullName evidence="10">Pectate lyase</fullName>
    </submittedName>
</protein>
<dbReference type="Pfam" id="PF22842">
    <property type="entry name" value="Pel9A-like_beta_helix"/>
    <property type="match status" value="1"/>
</dbReference>
<evidence type="ECO:0000256" key="8">
    <source>
        <dbReference type="ARBA" id="ARBA00038263"/>
    </source>
</evidence>
<reference evidence="10" key="1">
    <citation type="journal article" date="2020" name="J. ISSAAS">
        <title>Lactobacilli and other gastrointestinal microbiota of Peromyscus leucopus, reservoir host for agents of Lyme disease and other zoonoses in North America.</title>
        <authorList>
            <person name="Milovic A."/>
            <person name="Bassam K."/>
            <person name="Shao H."/>
            <person name="Chatzistamou I."/>
            <person name="Tufts D.M."/>
            <person name="Diuk-Wasser M."/>
            <person name="Barbour A.G."/>
        </authorList>
    </citation>
    <scope>NUCLEOTIDE SEQUENCE</scope>
    <source>
        <strain evidence="10">LL70</strain>
    </source>
</reference>
<name>A0A6G8F1V4_9BACT</name>
<keyword evidence="6" id="KW-0106">Calcium</keyword>
<comment type="cofactor">
    <cofactor evidence="1">
        <name>Ca(2+)</name>
        <dbReference type="ChEBI" id="CHEBI:29108"/>
    </cofactor>
</comment>
<sequence>MCAAGMSAKNYFVAPAGDDNAPGTKQKPFATFGHAQRLAEAGDTVFFRQGTYRVTNDEVQNYNGRYANVFHLTRSGTAEAPIVFTGYKTERAVFDMSAVNPGDYRLTGILLSASHIVMRQLEITGLRVLQKGHSQSECIRILGADNCVIDDMSFHDGMAIGIYLLAGKNNLIVNCDAYNNYDNYSDGGYGGNTDGFGAHCTSAEHTGNVFRRCRAWWNSDDGFDLINCLAPVVIEDCVAFYNGFRPGTLHGAGDGTGFKAGGYGMKPRQNMVRNVPVVPRHVVRHCIAYRNKNKGIYSNHHLGGVEFTGNVSIANPRNYTLVCRKSMDEAVDVPGYGHILKDNISIAPIGKGQDYTDIDAARCTLERNYTADNIPAPKGKPLFDYSTFVPEDYIQIGVRKW</sequence>
<keyword evidence="5" id="KW-0732">Signal</keyword>
<gene>
    <name evidence="10" type="ORF">Prevot485_3260</name>
</gene>
<evidence type="ECO:0000256" key="2">
    <source>
        <dbReference type="ARBA" id="ARBA00004613"/>
    </source>
</evidence>
<dbReference type="PANTHER" id="PTHR40088">
    <property type="entry name" value="PECTATE LYASE (EUROFUNG)"/>
    <property type="match status" value="1"/>
</dbReference>